<organism evidence="2 3">
    <name type="scientific">Ktedonosporobacter rubrisoli</name>
    <dbReference type="NCBI Taxonomy" id="2509675"/>
    <lineage>
        <taxon>Bacteria</taxon>
        <taxon>Bacillati</taxon>
        <taxon>Chloroflexota</taxon>
        <taxon>Ktedonobacteria</taxon>
        <taxon>Ktedonobacterales</taxon>
        <taxon>Ktedonosporobacteraceae</taxon>
        <taxon>Ktedonosporobacter</taxon>
    </lineage>
</organism>
<protein>
    <recommendedName>
        <fullName evidence="4">WD40 repeat domain-containing protein</fullName>
    </recommendedName>
</protein>
<dbReference type="RefSeq" id="WP_129892767.1">
    <property type="nucleotide sequence ID" value="NZ_CP035758.1"/>
</dbReference>
<name>A0A4P6K2J9_KTERU</name>
<dbReference type="InterPro" id="IPR011042">
    <property type="entry name" value="6-blade_b-propeller_TolB-like"/>
</dbReference>
<keyword evidence="1" id="KW-1133">Transmembrane helix</keyword>
<dbReference type="PANTHER" id="PTHR36842">
    <property type="entry name" value="PROTEIN TOLB HOMOLOG"/>
    <property type="match status" value="1"/>
</dbReference>
<gene>
    <name evidence="2" type="ORF">EPA93_39350</name>
</gene>
<dbReference type="PANTHER" id="PTHR36842:SF1">
    <property type="entry name" value="PROTEIN TOLB"/>
    <property type="match status" value="1"/>
</dbReference>
<evidence type="ECO:0000313" key="3">
    <source>
        <dbReference type="Proteomes" id="UP000290365"/>
    </source>
</evidence>
<sequence>MQGILYKYRLFPFIIMTLGLAILATGGIYLINSFSTQKEVMASSSHEAMATRATSVVNPQVCPPANLVRPATALSTHTGNQLGTTKQPALHQNLVYAYNTDRAGMLIRYDTATGTSTMVANLAHTHIQEAQLSTDGKTILFLSQLANHPAIQMIRIDGKNLQTLYCAYNNATFTNLLWSPDQQLAVFAAKSATDSKIAPTIQLLNLHKGTIKTLVKADSHIAYRLRAWNGNALVYMSGYDATGATPPHDVFMLDVLHDNIMRAATISGSAWSMNLTPDGKTLILSQCAGDLSTDTYQAPAIISTQPASGGKLTLIYASHVYAVTQVRAISNKSLLFIISDPTGNNKQIGLWRINVDGTGLKHLTNQAKRLNGQQSAWSSISRDQQLYAAVNYEDIGKQRRFKIFYGSLNGGPSSLALVTNAGEDAQIVGWTAL</sequence>
<keyword evidence="3" id="KW-1185">Reference proteome</keyword>
<evidence type="ECO:0000256" key="1">
    <source>
        <dbReference type="SAM" id="Phobius"/>
    </source>
</evidence>
<dbReference type="AlphaFoldDB" id="A0A4P6K2J9"/>
<dbReference type="Gene3D" id="2.120.10.30">
    <property type="entry name" value="TolB, C-terminal domain"/>
    <property type="match status" value="2"/>
</dbReference>
<dbReference type="EMBL" id="CP035758">
    <property type="protein sequence ID" value="QBD81706.1"/>
    <property type="molecule type" value="Genomic_DNA"/>
</dbReference>
<proteinExistence type="predicted"/>
<feature type="transmembrane region" description="Helical" evidence="1">
    <location>
        <begin position="12"/>
        <end position="31"/>
    </location>
</feature>
<dbReference type="Proteomes" id="UP000290365">
    <property type="component" value="Chromosome"/>
</dbReference>
<reference evidence="2 3" key="1">
    <citation type="submission" date="2019-01" db="EMBL/GenBank/DDBJ databases">
        <title>Ktedonosporobacter rubrisoli SCAWS-G2.</title>
        <authorList>
            <person name="Huang Y."/>
            <person name="Yan B."/>
        </authorList>
    </citation>
    <scope>NUCLEOTIDE SEQUENCE [LARGE SCALE GENOMIC DNA]</scope>
    <source>
        <strain evidence="2 3">SCAWS-G2</strain>
    </source>
</reference>
<evidence type="ECO:0000313" key="2">
    <source>
        <dbReference type="EMBL" id="QBD81706.1"/>
    </source>
</evidence>
<dbReference type="KEGG" id="kbs:EPA93_39350"/>
<dbReference type="OrthoDB" id="164839at2"/>
<evidence type="ECO:0008006" key="4">
    <source>
        <dbReference type="Google" id="ProtNLM"/>
    </source>
</evidence>
<keyword evidence="1" id="KW-0812">Transmembrane</keyword>
<dbReference type="SUPFAM" id="SSF82171">
    <property type="entry name" value="DPP6 N-terminal domain-like"/>
    <property type="match status" value="1"/>
</dbReference>
<accession>A0A4P6K2J9</accession>
<keyword evidence="1" id="KW-0472">Membrane</keyword>